<dbReference type="PATRIC" id="fig|993517.3.peg.3193"/>
<reference evidence="1 2" key="1">
    <citation type="journal article" date="2013" name="Mar. Genomics">
        <title>Expression of sulfatases in Rhodopirellula baltica and the diversity of sulfatases in the genus Rhodopirellula.</title>
        <authorList>
            <person name="Wegner C.E."/>
            <person name="Richter-Heitmann T."/>
            <person name="Klindworth A."/>
            <person name="Klockow C."/>
            <person name="Richter M."/>
            <person name="Achstetter T."/>
            <person name="Glockner F.O."/>
            <person name="Harder J."/>
        </authorList>
    </citation>
    <scope>NUCLEOTIDE SEQUENCE [LARGE SCALE GENOMIC DNA]</scope>
    <source>
        <strain evidence="1 2">SH28</strain>
    </source>
</reference>
<proteinExistence type="predicted"/>
<organism evidence="1 2">
    <name type="scientific">Rhodopirellula baltica SH28</name>
    <dbReference type="NCBI Taxonomy" id="993517"/>
    <lineage>
        <taxon>Bacteria</taxon>
        <taxon>Pseudomonadati</taxon>
        <taxon>Planctomycetota</taxon>
        <taxon>Planctomycetia</taxon>
        <taxon>Pirellulales</taxon>
        <taxon>Pirellulaceae</taxon>
        <taxon>Rhodopirellula</taxon>
    </lineage>
</organism>
<evidence type="ECO:0000313" key="2">
    <source>
        <dbReference type="Proteomes" id="UP000007993"/>
    </source>
</evidence>
<comment type="caution">
    <text evidence="1">The sequence shown here is derived from an EMBL/GenBank/DDBJ whole genome shotgun (WGS) entry which is preliminary data.</text>
</comment>
<evidence type="ECO:0000313" key="1">
    <source>
        <dbReference type="EMBL" id="EKK01744.1"/>
    </source>
</evidence>
<gene>
    <name evidence="1" type="ORF">RBSH_02948</name>
</gene>
<protein>
    <submittedName>
        <fullName evidence="1">Uncharacterized protein</fullName>
    </submittedName>
</protein>
<accession>K5DG09</accession>
<dbReference type="AlphaFoldDB" id="K5DG09"/>
<dbReference type="EMBL" id="AMCW01000083">
    <property type="protein sequence ID" value="EKK01744.1"/>
    <property type="molecule type" value="Genomic_DNA"/>
</dbReference>
<sequence>MVLLTQRHSLLRLLASDTTAVGCVVAVIALEANGSLEPIAEVQKSRR</sequence>
<dbReference type="Proteomes" id="UP000007993">
    <property type="component" value="Unassembled WGS sequence"/>
</dbReference>
<name>K5DG09_RHOBT</name>